<gene>
    <name evidence="6" type="ORF">K8U77_09270</name>
</gene>
<dbReference type="GO" id="GO:0008202">
    <property type="term" value="P:steroid metabolic process"/>
    <property type="evidence" value="ECO:0007669"/>
    <property type="project" value="UniProtKB-ARBA"/>
</dbReference>
<dbReference type="Pfam" id="PF00890">
    <property type="entry name" value="FAD_binding_2"/>
    <property type="match status" value="1"/>
</dbReference>
<dbReference type="SUPFAM" id="SSF56425">
    <property type="entry name" value="Succinate dehydrogenase/fumarate reductase flavoprotein, catalytic domain"/>
    <property type="match status" value="1"/>
</dbReference>
<dbReference type="SUPFAM" id="SSF51905">
    <property type="entry name" value="FAD/NAD(P)-binding domain"/>
    <property type="match status" value="1"/>
</dbReference>
<dbReference type="GO" id="GO:0033765">
    <property type="term" value="F:steroid dehydrogenase activity, acting on the CH-CH group of donors"/>
    <property type="evidence" value="ECO:0007669"/>
    <property type="project" value="UniProtKB-ARBA"/>
</dbReference>
<dbReference type="EMBL" id="DYWI01000182">
    <property type="protein sequence ID" value="HJF66285.1"/>
    <property type="molecule type" value="Genomic_DNA"/>
</dbReference>
<evidence type="ECO:0000259" key="5">
    <source>
        <dbReference type="Pfam" id="PF00890"/>
    </source>
</evidence>
<dbReference type="PANTHER" id="PTHR43400">
    <property type="entry name" value="FUMARATE REDUCTASE"/>
    <property type="match status" value="1"/>
</dbReference>
<dbReference type="InterPro" id="IPR003953">
    <property type="entry name" value="FAD-dep_OxRdtase_2_FAD-bd"/>
</dbReference>
<evidence type="ECO:0000313" key="6">
    <source>
        <dbReference type="EMBL" id="HJF66285.1"/>
    </source>
</evidence>
<comment type="cofactor">
    <cofactor evidence="1">
        <name>FAD</name>
        <dbReference type="ChEBI" id="CHEBI:57692"/>
    </cofactor>
</comment>
<dbReference type="InterPro" id="IPR036188">
    <property type="entry name" value="FAD/NAD-bd_sf"/>
</dbReference>
<dbReference type="Proteomes" id="UP000786989">
    <property type="component" value="Unassembled WGS sequence"/>
</dbReference>
<evidence type="ECO:0000256" key="2">
    <source>
        <dbReference type="ARBA" id="ARBA00022630"/>
    </source>
</evidence>
<evidence type="ECO:0000313" key="7">
    <source>
        <dbReference type="Proteomes" id="UP000786989"/>
    </source>
</evidence>
<dbReference type="PROSITE" id="PS51318">
    <property type="entry name" value="TAT"/>
    <property type="match status" value="1"/>
</dbReference>
<reference evidence="6" key="1">
    <citation type="journal article" date="2021" name="PeerJ">
        <title>Extensive microbial diversity within the chicken gut microbiome revealed by metagenomics and culture.</title>
        <authorList>
            <person name="Gilroy R."/>
            <person name="Ravi A."/>
            <person name="Getino M."/>
            <person name="Pursley I."/>
            <person name="Horton D.L."/>
            <person name="Alikhan N.F."/>
            <person name="Baker D."/>
            <person name="Gharbi K."/>
            <person name="Hall N."/>
            <person name="Watson M."/>
            <person name="Adriaenssens E.M."/>
            <person name="Foster-Nyarko E."/>
            <person name="Jarju S."/>
            <person name="Secka A."/>
            <person name="Antonio M."/>
            <person name="Oren A."/>
            <person name="Chaudhuri R.R."/>
            <person name="La Ragione R."/>
            <person name="Hildebrand F."/>
            <person name="Pallen M.J."/>
        </authorList>
    </citation>
    <scope>NUCLEOTIDE SEQUENCE</scope>
    <source>
        <strain evidence="6">ChiGjej6B6-11269</strain>
    </source>
</reference>
<evidence type="ECO:0000256" key="4">
    <source>
        <dbReference type="ARBA" id="ARBA00023002"/>
    </source>
</evidence>
<dbReference type="InterPro" id="IPR027477">
    <property type="entry name" value="Succ_DH/fumarate_Rdtase_cat_sf"/>
</dbReference>
<dbReference type="AlphaFoldDB" id="A0A9D3A2B9"/>
<dbReference type="Gene3D" id="3.50.50.60">
    <property type="entry name" value="FAD/NAD(P)-binding domain"/>
    <property type="match status" value="1"/>
</dbReference>
<dbReference type="InterPro" id="IPR050315">
    <property type="entry name" value="FAD-oxidoreductase_2"/>
</dbReference>
<organism evidence="6 7">
    <name type="scientific">Slackia equolifaciens</name>
    <dbReference type="NCBI Taxonomy" id="498718"/>
    <lineage>
        <taxon>Bacteria</taxon>
        <taxon>Bacillati</taxon>
        <taxon>Actinomycetota</taxon>
        <taxon>Coriobacteriia</taxon>
        <taxon>Eggerthellales</taxon>
        <taxon>Eggerthellaceae</taxon>
        <taxon>Slackia</taxon>
    </lineage>
</organism>
<feature type="domain" description="FAD-dependent oxidoreductase 2 FAD-binding" evidence="5">
    <location>
        <begin position="67"/>
        <end position="528"/>
    </location>
</feature>
<keyword evidence="3" id="KW-0274">FAD</keyword>
<name>A0A9D3A2B9_9ACTN</name>
<dbReference type="PROSITE" id="PS51257">
    <property type="entry name" value="PROKAR_LIPOPROTEIN"/>
    <property type="match status" value="1"/>
</dbReference>
<accession>A0A9D3A2B9</accession>
<dbReference type="Gene3D" id="3.90.700.10">
    <property type="entry name" value="Succinate dehydrogenase/fumarate reductase flavoprotein, catalytic domain"/>
    <property type="match status" value="1"/>
</dbReference>
<proteinExistence type="predicted"/>
<evidence type="ECO:0000256" key="1">
    <source>
        <dbReference type="ARBA" id="ARBA00001974"/>
    </source>
</evidence>
<comment type="caution">
    <text evidence="6">The sequence shown here is derived from an EMBL/GenBank/DDBJ whole genome shotgun (WGS) entry which is preliminary data.</text>
</comment>
<reference evidence="6" key="2">
    <citation type="submission" date="2021-09" db="EMBL/GenBank/DDBJ databases">
        <authorList>
            <person name="Gilroy R."/>
        </authorList>
    </citation>
    <scope>NUCLEOTIDE SEQUENCE</scope>
    <source>
        <strain evidence="6">ChiGjej6B6-11269</strain>
    </source>
</reference>
<evidence type="ECO:0000256" key="3">
    <source>
        <dbReference type="ARBA" id="ARBA00022827"/>
    </source>
</evidence>
<sequence length="562" mass="61057">MMQSTRNQGNPISRRNFLGITAAGAALVGSGLVGCAPTTASTSQESDTESEEVQITDDQISNTTDCDVVVVGLGVAGVAAFRAAAEAGANVVAVEKCSNANCRSSMFAAFNCDLSRKLGVEDIDYTEIGNELMIQMAHRGDYRVINKWLSKCGEAFEWYVGAYDNLVLVGPEDDFPEDPNQIYLYADSATAAAPYRPGIDHEHLFNGCCCVGGGDETHRPILEANIQKALDTGNATAVYDSPAVQLDVQDGRVTGVICHNLKDDTYSRYTAKLGVILASGDYSFNDEMLQQYVPWVYAHKDHYLFSHEAVDMNGNHASMGDGQRLGISAGGHLDIAPHAVMAHILTFGSEQFIEINEHGQRFCNEDLSMTNVAKIMLNQPGSKIFQIVDSHAEEYYPGLEMTLTFIRGEDGEHFSAEADTLEDLAAQLGFEGEYAEAFVDSINRYNELCEKGHDDDFGKAKEKMHPIANPPFRAITYDTLKHTSVLDVSCMRLLVTMGGLVTDDNARVLDDNLDPIQGLFAVGNTQGGRFVDDYPFSLSGASHGAALTYGYLAGKYIVEEQG</sequence>
<protein>
    <submittedName>
        <fullName evidence="6">FAD-binding protein</fullName>
    </submittedName>
</protein>
<keyword evidence="4" id="KW-0560">Oxidoreductase</keyword>
<dbReference type="InterPro" id="IPR006311">
    <property type="entry name" value="TAT_signal"/>
</dbReference>
<dbReference type="PANTHER" id="PTHR43400:SF10">
    <property type="entry name" value="3-OXOSTEROID 1-DEHYDROGENASE"/>
    <property type="match status" value="1"/>
</dbReference>
<keyword evidence="2" id="KW-0285">Flavoprotein</keyword>